<dbReference type="SUPFAM" id="SSF53448">
    <property type="entry name" value="Nucleotide-diphospho-sugar transferases"/>
    <property type="match status" value="1"/>
</dbReference>
<reference evidence="1 2" key="1">
    <citation type="journal article" date="2015" name="PLoS Pathog.">
        <title>Leptomonas seymouri: Adaptations to the Dixenous Life Cycle Analyzed by Genome Sequencing, Transcriptome Profiling and Co-infection with Leishmania donovani.</title>
        <authorList>
            <person name="Kraeva N."/>
            <person name="Butenko A."/>
            <person name="Hlavacova J."/>
            <person name="Kostygov A."/>
            <person name="Myskova J."/>
            <person name="Grybchuk D."/>
            <person name="Lestinova T."/>
            <person name="Votypka J."/>
            <person name="Volf P."/>
            <person name="Opperdoes F."/>
            <person name="Flegontov P."/>
            <person name="Lukes J."/>
            <person name="Yurchenko V."/>
        </authorList>
    </citation>
    <scope>NUCLEOTIDE SEQUENCE [LARGE SCALE GENOMIC DNA]</scope>
    <source>
        <strain evidence="1 2">ATCC 30220</strain>
    </source>
</reference>
<evidence type="ECO:0000313" key="1">
    <source>
        <dbReference type="EMBL" id="KPI82442.1"/>
    </source>
</evidence>
<sequence length="203" mass="23485">MDHSAFWGWTRLAIEVTGYFDENCYPIYYEDTDYMRRMWLLGFKPFLPEGWKGPPMLHFSGGSIVSVKGFVPAPQFADVPPFVRGSKYVIEMQYSMLYILSKYNLHGYQFPDSANKEPHDGRHLPLDVYVLNEERNRAIFELQRLAVWYYSTDKADAALGARSPLAYARLRNATFLHKFVGKMLDGASYYRDGNALRLRPSLA</sequence>
<dbReference type="Proteomes" id="UP000038009">
    <property type="component" value="Unassembled WGS sequence"/>
</dbReference>
<name>A0A0N1IGZ1_LEPSE</name>
<dbReference type="OMA" id="MHAHNAS"/>
<dbReference type="AlphaFoldDB" id="A0A0N1IGZ1"/>
<dbReference type="InterPro" id="IPR029044">
    <property type="entry name" value="Nucleotide-diphossugar_trans"/>
</dbReference>
<keyword evidence="2" id="KW-1185">Reference proteome</keyword>
<keyword evidence="1" id="KW-0808">Transferase</keyword>
<dbReference type="VEuPathDB" id="TriTrypDB:Lsey_1012_0010"/>
<proteinExistence type="predicted"/>
<gene>
    <name evidence="1" type="ORF">ABL78_8548</name>
</gene>
<comment type="caution">
    <text evidence="1">The sequence shown here is derived from an EMBL/GenBank/DDBJ whole genome shotgun (WGS) entry which is preliminary data.</text>
</comment>
<evidence type="ECO:0000313" key="2">
    <source>
        <dbReference type="Proteomes" id="UP000038009"/>
    </source>
</evidence>
<dbReference type="OrthoDB" id="263942at2759"/>
<dbReference type="GO" id="GO:0016740">
    <property type="term" value="F:transferase activity"/>
    <property type="evidence" value="ECO:0007669"/>
    <property type="project" value="UniProtKB-KW"/>
</dbReference>
<accession>A0A0N1IGZ1</accession>
<organism evidence="1 2">
    <name type="scientific">Leptomonas seymouri</name>
    <dbReference type="NCBI Taxonomy" id="5684"/>
    <lineage>
        <taxon>Eukaryota</taxon>
        <taxon>Discoba</taxon>
        <taxon>Euglenozoa</taxon>
        <taxon>Kinetoplastea</taxon>
        <taxon>Metakinetoplastina</taxon>
        <taxon>Trypanosomatida</taxon>
        <taxon>Trypanosomatidae</taxon>
        <taxon>Leishmaniinae</taxon>
        <taxon>Leptomonas</taxon>
    </lineage>
</organism>
<protein>
    <submittedName>
        <fullName evidence="1">Putative galactofuranosyltransferase</fullName>
    </submittedName>
</protein>
<dbReference type="EMBL" id="LJSK01001008">
    <property type="protein sequence ID" value="KPI82442.1"/>
    <property type="molecule type" value="Genomic_DNA"/>
</dbReference>